<feature type="domain" description="Glycosyltransferase subfamily 4-like N-terminal" evidence="2">
    <location>
        <begin position="18"/>
        <end position="178"/>
    </location>
</feature>
<reference evidence="3 4" key="1">
    <citation type="submission" date="2016-07" db="EMBL/GenBank/DDBJ databases">
        <title>Characterization of isolates of Eisenbergiella tayi derived from blood cultures, using whole genome sequencing.</title>
        <authorList>
            <person name="Burdz T."/>
            <person name="Wiebe D."/>
            <person name="Huynh C."/>
            <person name="Bernard K."/>
        </authorList>
    </citation>
    <scope>NUCLEOTIDE SEQUENCE [LARGE SCALE GENOMIC DNA]</scope>
    <source>
        <strain evidence="3 4">NML 110608</strain>
    </source>
</reference>
<feature type="domain" description="Glycosyl transferase family 1" evidence="1">
    <location>
        <begin position="204"/>
        <end position="354"/>
    </location>
</feature>
<dbReference type="Gene3D" id="3.40.50.2000">
    <property type="entry name" value="Glycogen Phosphorylase B"/>
    <property type="match status" value="2"/>
</dbReference>
<dbReference type="InterPro" id="IPR050194">
    <property type="entry name" value="Glycosyltransferase_grp1"/>
</dbReference>
<dbReference type="InterPro" id="IPR001296">
    <property type="entry name" value="Glyco_trans_1"/>
</dbReference>
<comment type="caution">
    <text evidence="3">The sequence shown here is derived from an EMBL/GenBank/DDBJ whole genome shotgun (WGS) entry which is preliminary data.</text>
</comment>
<evidence type="ECO:0000313" key="4">
    <source>
        <dbReference type="Proteomes" id="UP000094067"/>
    </source>
</evidence>
<dbReference type="EC" id="2.4.1.291" evidence="3"/>
<sequence>MQTIKRRIGIFMHQFDGGGAERMTVILANALYEAGHEVTFIVRSGKGESRYLLRTEIPVIDMDIAERSKLEKNIRNIRSLAGVLKGQEYDVLFCVTAEMSQVAAIAAFLCRKRIPLVEVLHNTLSMETHSFQKIREKAIPLLDRQFDRVIAVSQGVREDYLRVSNASGQKVVTVCNPVIYPQIYQMAREDTGHPWLVKERKWHTLVLSGRLSYQKNHMFMLRVLSRLCRDEDYRLILLGIGELEEELKKACAGLGIRDSVDFYGYTKNPYSFYADADAVVLCSRYEGLPTVLIEALACGARIVSVDCRSGPDEILAHGKYGILVEPGKEELFAQAVRESLREKPDKDALRRRAQDFSLERSADGYLRIVEELVNGEKI</sequence>
<dbReference type="Proteomes" id="UP000094067">
    <property type="component" value="Unassembled WGS sequence"/>
</dbReference>
<evidence type="ECO:0000259" key="1">
    <source>
        <dbReference type="Pfam" id="PF00534"/>
    </source>
</evidence>
<keyword evidence="3" id="KW-0808">Transferase</keyword>
<dbReference type="Pfam" id="PF13439">
    <property type="entry name" value="Glyco_transf_4"/>
    <property type="match status" value="1"/>
</dbReference>
<accession>A0A1E3AE21</accession>
<dbReference type="EMBL" id="MCGH01000002">
    <property type="protein sequence ID" value="ODM06953.1"/>
    <property type="molecule type" value="Genomic_DNA"/>
</dbReference>
<dbReference type="PROSITE" id="PS50007">
    <property type="entry name" value="PIPLC_X_DOMAIN"/>
    <property type="match status" value="1"/>
</dbReference>
<gene>
    <name evidence="3" type="primary">pglJ_3</name>
    <name evidence="3" type="ORF">BEI61_02843</name>
</gene>
<name>A0A1E3AE21_9FIRM</name>
<dbReference type="InterPro" id="IPR028098">
    <property type="entry name" value="Glyco_trans_4-like_N"/>
</dbReference>
<evidence type="ECO:0000259" key="2">
    <source>
        <dbReference type="Pfam" id="PF13439"/>
    </source>
</evidence>
<proteinExistence type="predicted"/>
<dbReference type="PANTHER" id="PTHR45947:SF3">
    <property type="entry name" value="SULFOQUINOVOSYL TRANSFERASE SQD2"/>
    <property type="match status" value="1"/>
</dbReference>
<dbReference type="SUPFAM" id="SSF53756">
    <property type="entry name" value="UDP-Glycosyltransferase/glycogen phosphorylase"/>
    <property type="match status" value="1"/>
</dbReference>
<protein>
    <submittedName>
        <fullName evidence="3">N-acetylgalactosamine-N, N'-diacetylbacillosaminyl-diphospho-undecaprenol 4-alpha-N-acetylgalactosaminyltransferase</fullName>
        <ecNumber evidence="3">2.4.1.291</ecNumber>
    </submittedName>
</protein>
<dbReference type="GO" id="GO:0016757">
    <property type="term" value="F:glycosyltransferase activity"/>
    <property type="evidence" value="ECO:0007669"/>
    <property type="project" value="UniProtKB-KW"/>
</dbReference>
<organism evidence="3 4">
    <name type="scientific">Eisenbergiella tayi</name>
    <dbReference type="NCBI Taxonomy" id="1432052"/>
    <lineage>
        <taxon>Bacteria</taxon>
        <taxon>Bacillati</taxon>
        <taxon>Bacillota</taxon>
        <taxon>Clostridia</taxon>
        <taxon>Lachnospirales</taxon>
        <taxon>Lachnospiraceae</taxon>
        <taxon>Eisenbergiella</taxon>
    </lineage>
</organism>
<evidence type="ECO:0000313" key="3">
    <source>
        <dbReference type="EMBL" id="ODM06953.1"/>
    </source>
</evidence>
<dbReference type="Pfam" id="PF00534">
    <property type="entry name" value="Glycos_transf_1"/>
    <property type="match status" value="1"/>
</dbReference>
<dbReference type="AlphaFoldDB" id="A0A1E3AE21"/>
<keyword evidence="3" id="KW-0328">Glycosyltransferase</keyword>
<dbReference type="PANTHER" id="PTHR45947">
    <property type="entry name" value="SULFOQUINOVOSYL TRANSFERASE SQD2"/>
    <property type="match status" value="1"/>
</dbReference>
<dbReference type="CDD" id="cd03811">
    <property type="entry name" value="GT4_GT28_WabH-like"/>
    <property type="match status" value="1"/>
</dbReference>
<dbReference type="RefSeq" id="WP_044965729.1">
    <property type="nucleotide sequence ID" value="NZ_CAJLDD010000006.1"/>
</dbReference>